<evidence type="ECO:0000256" key="4">
    <source>
        <dbReference type="ARBA" id="ARBA00022741"/>
    </source>
</evidence>
<dbReference type="InterPro" id="IPR011130">
    <property type="entry name" value="SecA_preprotein_X-link_dom"/>
</dbReference>
<dbReference type="SMART" id="SM00958">
    <property type="entry name" value="SecA_PP_bind"/>
    <property type="match status" value="1"/>
</dbReference>
<dbReference type="FunFam" id="3.90.1440.10:FF:000003">
    <property type="entry name" value="Preprotein translocase SecA subunit"/>
    <property type="match status" value="1"/>
</dbReference>
<geneLocation type="chloroplast" evidence="14"/>
<dbReference type="NCBIfam" id="NF009538">
    <property type="entry name" value="PRK12904.1"/>
    <property type="match status" value="1"/>
</dbReference>
<dbReference type="GO" id="GO:0008564">
    <property type="term" value="F:protein-exporting ATPase activity"/>
    <property type="evidence" value="ECO:0007669"/>
    <property type="project" value="UniProtKB-EC"/>
</dbReference>
<keyword evidence="3 10" id="KW-0813">Transport</keyword>
<dbReference type="SUPFAM" id="SSF81886">
    <property type="entry name" value="Helical scaffold and wing domains of SecA"/>
    <property type="match status" value="1"/>
</dbReference>
<dbReference type="PRINTS" id="PR00906">
    <property type="entry name" value="SECA"/>
</dbReference>
<evidence type="ECO:0000256" key="1">
    <source>
        <dbReference type="ARBA" id="ARBA00004170"/>
    </source>
</evidence>
<dbReference type="PANTHER" id="PTHR30612">
    <property type="entry name" value="SECA INNER MEMBRANE COMPONENT OF SEC PROTEIN SECRETION SYSTEM"/>
    <property type="match status" value="1"/>
</dbReference>
<feature type="binding site" evidence="10">
    <location>
        <position position="491"/>
    </location>
    <ligand>
        <name>ATP</name>
        <dbReference type="ChEBI" id="CHEBI:30616"/>
    </ligand>
</feature>
<dbReference type="Gene3D" id="3.90.1440.10">
    <property type="entry name" value="SecA, preprotein cross-linking domain"/>
    <property type="match status" value="1"/>
</dbReference>
<feature type="domain" description="SecA family profile" evidence="13">
    <location>
        <begin position="1"/>
        <end position="666"/>
    </location>
</feature>
<dbReference type="GO" id="GO:0006605">
    <property type="term" value="P:protein targeting"/>
    <property type="evidence" value="ECO:0007669"/>
    <property type="project" value="UniProtKB-UniRule"/>
</dbReference>
<dbReference type="GO" id="GO:0009535">
    <property type="term" value="C:chloroplast thylakoid membrane"/>
    <property type="evidence" value="ECO:0007669"/>
    <property type="project" value="UniProtKB-SubCell"/>
</dbReference>
<evidence type="ECO:0000256" key="10">
    <source>
        <dbReference type="HAMAP-Rule" id="MF_01382"/>
    </source>
</evidence>
<dbReference type="InterPro" id="IPR011115">
    <property type="entry name" value="SecA_DEAD"/>
</dbReference>
<comment type="function">
    <text evidence="10">Has a central role in coupling the hydrolysis of ATP to the transfer of proteins across the thylakoid membrane.</text>
</comment>
<evidence type="ECO:0000256" key="11">
    <source>
        <dbReference type="RuleBase" id="RU003874"/>
    </source>
</evidence>
<keyword evidence="4 10" id="KW-0547">Nucleotide-binding</keyword>
<dbReference type="GO" id="GO:0065002">
    <property type="term" value="P:intracellular protein transmembrane transport"/>
    <property type="evidence" value="ECO:0007669"/>
    <property type="project" value="UniProtKB-UniRule"/>
</dbReference>
<dbReference type="Pfam" id="PF21090">
    <property type="entry name" value="P-loop_SecA"/>
    <property type="match status" value="1"/>
</dbReference>
<evidence type="ECO:0000256" key="5">
    <source>
        <dbReference type="ARBA" id="ARBA00022840"/>
    </source>
</evidence>
<keyword evidence="9 10" id="KW-0472">Membrane</keyword>
<feature type="binding site" evidence="10">
    <location>
        <begin position="101"/>
        <end position="105"/>
    </location>
    <ligand>
        <name>ATP</name>
        <dbReference type="ChEBI" id="CHEBI:30616"/>
    </ligand>
</feature>
<keyword evidence="10" id="KW-0793">Thylakoid</keyword>
<protein>
    <recommendedName>
        <fullName evidence="10 11">Protein translocase subunit SecA</fullName>
        <ecNumber evidence="10">7.4.2.8</ecNumber>
    </recommendedName>
</protein>
<keyword evidence="14" id="KW-0934">Plastid</keyword>
<dbReference type="AlphaFoldDB" id="A0A7R6WDU1"/>
<dbReference type="Gene3D" id="1.10.3060.10">
    <property type="entry name" value="Helical scaffold and wing domains of SecA"/>
    <property type="match status" value="1"/>
</dbReference>
<dbReference type="FunFam" id="3.40.50.300:FF:000334">
    <property type="entry name" value="Protein translocase subunit SecA"/>
    <property type="match status" value="1"/>
</dbReference>
<dbReference type="PROSITE" id="PS01312">
    <property type="entry name" value="SECA"/>
    <property type="match status" value="1"/>
</dbReference>
<dbReference type="Gene3D" id="3.40.50.300">
    <property type="entry name" value="P-loop containing nucleotide triphosphate hydrolases"/>
    <property type="match status" value="2"/>
</dbReference>
<keyword evidence="5 10" id="KW-0067">ATP-binding</keyword>
<dbReference type="GO" id="GO:0009570">
    <property type="term" value="C:chloroplast stroma"/>
    <property type="evidence" value="ECO:0007669"/>
    <property type="project" value="UniProtKB-SubCell"/>
</dbReference>
<comment type="catalytic activity">
    <reaction evidence="10">
        <text>ATP + H2O + cellular proteinSide 1 = ADP + phosphate + cellular proteinSide 2.</text>
        <dbReference type="EC" id="7.4.2.8"/>
    </reaction>
</comment>
<dbReference type="HAMAP" id="MF_01382">
    <property type="entry name" value="SecA"/>
    <property type="match status" value="1"/>
</dbReference>
<dbReference type="SUPFAM" id="SSF52540">
    <property type="entry name" value="P-loop containing nucleoside triphosphate hydrolases"/>
    <property type="match status" value="2"/>
</dbReference>
<dbReference type="SMART" id="SM00957">
    <property type="entry name" value="SecA_DEAD"/>
    <property type="match status" value="1"/>
</dbReference>
<evidence type="ECO:0000259" key="13">
    <source>
        <dbReference type="PROSITE" id="PS51196"/>
    </source>
</evidence>
<proteinExistence type="inferred from homology"/>
<feature type="domain" description="Helicase ATP-binding" evidence="12">
    <location>
        <begin position="85"/>
        <end position="246"/>
    </location>
</feature>
<sequence length="871" mass="100179">MFKDLITNLGNLNISKYTSRVERINKFEEKLQQLTDRDLQQKTIEFKGRVRNGEELDSLLEEVFAVVREASSRVLGLRHFDVQMIGGMILHEGKIAEMKTGEGKTLVSLLPAYLNALEGQGVHVVTVNDYLARRDAEWVGQVHKFLGLRVGLVQSGMDVEERKENYNCDVTYITNSELGFDYLRDNMAMDTSQIVQRSLNYCIIDEVDSILIDEAKTPLIISGLGDPPTGKYAKAAILAPYLKQNIHYEMDEKGKSATLTERGIQRCEEALETNNLYDLQDPWLPFILNALKAKEFYLKDVQYITRDNEIIIVDEFTGRILPGRRWSEGLHQAVEAKEGCTVKKESVTLASITYQNFFLLYDKMSGMTGTAKTDEFELDKIYNLKVIEVPTNKTVQRKDFTDIVYRTKYGKWVATANECLEMYSKARPVLIGTTNIENSELLAELLEEYNVPYNLLNAKPENIKRESEIVAQAGRVKAVTIATNMAGRGTDILLGGNSKYFARTKLRDTFSGYIENNFITYNLTSDLEEKLILQQFIKDIDELQIEMSVDTVDSILDLACEKNKTSDELILLFRKYYEKLTDNFEKNCQAEREKVIKLGGLHIIGTERHDSRRIDDQLRGRSGRQGEPGTSRFYLSLEDELLRIFGGDRIAEATKNFNREDDIPLESSLLSSSLDTAQKKVEGFSYDARKQLYEYDEIIDSQRKSIYSERIKLLSQKNLRKKVTEYGEDILAEIFRYIDEIPTSIQKEVALEQTRQYLGLPYSLSLEELILPNLQYQMEVAYDLKESDFEGVRKGLMKEVERSFVLQQVDIKWKAHLQYMNSLKDSIGWRSYGQLNPLIEFKIGAYELFKDMITSFRYNSVYLILRSSPIF</sequence>
<dbReference type="InterPro" id="IPR014018">
    <property type="entry name" value="SecA_motor_DEAD"/>
</dbReference>
<evidence type="ECO:0000256" key="2">
    <source>
        <dbReference type="ARBA" id="ARBA00007650"/>
    </source>
</evidence>
<evidence type="ECO:0000259" key="12">
    <source>
        <dbReference type="PROSITE" id="PS51192"/>
    </source>
</evidence>
<dbReference type="CDD" id="cd17928">
    <property type="entry name" value="DEXDc_SecA"/>
    <property type="match status" value="1"/>
</dbReference>
<keyword evidence="6 10" id="KW-0653">Protein transport</keyword>
<evidence type="ECO:0000313" key="14">
    <source>
        <dbReference type="EMBL" id="BCG67685.1"/>
    </source>
</evidence>
<keyword evidence="8 10" id="KW-0811">Translocation</keyword>
<reference evidence="14" key="1">
    <citation type="submission" date="2020-06" db="EMBL/GenBank/DDBJ databases">
        <title>Organellar genomes of a novel haptophyte.</title>
        <authorList>
            <person name="Kamikawa R."/>
            <person name="Miyashita H."/>
        </authorList>
    </citation>
    <scope>NUCLEOTIDE SEQUENCE</scope>
    <source>
        <strain evidence="14">NIES-3900</strain>
    </source>
</reference>
<evidence type="ECO:0000256" key="8">
    <source>
        <dbReference type="ARBA" id="ARBA00023010"/>
    </source>
</evidence>
<organism evidence="14">
    <name type="scientific">Haptophyceae sp. NIES-3900</name>
    <dbReference type="NCBI Taxonomy" id="2748608"/>
    <lineage>
        <taxon>Eukaryota</taxon>
        <taxon>Haptista</taxon>
        <taxon>Haptophyta</taxon>
    </lineage>
</organism>
<dbReference type="PROSITE" id="PS51196">
    <property type="entry name" value="SECA_MOTOR_DEAD"/>
    <property type="match status" value="1"/>
</dbReference>
<dbReference type="InterPro" id="IPR011116">
    <property type="entry name" value="SecA_Wing/Scaffold"/>
</dbReference>
<feature type="binding site" evidence="10">
    <location>
        <position position="83"/>
    </location>
    <ligand>
        <name>ATP</name>
        <dbReference type="ChEBI" id="CHEBI:30616"/>
    </ligand>
</feature>
<dbReference type="Pfam" id="PF07516">
    <property type="entry name" value="SecA_SW"/>
    <property type="match status" value="1"/>
</dbReference>
<keyword evidence="7 10" id="KW-1278">Translocase</keyword>
<dbReference type="InterPro" id="IPR027417">
    <property type="entry name" value="P-loop_NTPase"/>
</dbReference>
<dbReference type="PROSITE" id="PS51192">
    <property type="entry name" value="HELICASE_ATP_BIND_1"/>
    <property type="match status" value="1"/>
</dbReference>
<dbReference type="SUPFAM" id="SSF81767">
    <property type="entry name" value="Pre-protein crosslinking domain of SecA"/>
    <property type="match status" value="1"/>
</dbReference>
<keyword evidence="14" id="KW-0150">Chloroplast</keyword>
<dbReference type="EMBL" id="LC564893">
    <property type="protein sequence ID" value="BCG67685.1"/>
    <property type="molecule type" value="Genomic_DNA"/>
</dbReference>
<dbReference type="EC" id="7.4.2.8" evidence="10"/>
<dbReference type="InterPro" id="IPR020937">
    <property type="entry name" value="SecA_CS"/>
</dbReference>
<accession>A0A7R6WDU1</accession>
<dbReference type="GO" id="GO:0017038">
    <property type="term" value="P:protein import"/>
    <property type="evidence" value="ECO:0007669"/>
    <property type="project" value="InterPro"/>
</dbReference>
<evidence type="ECO:0000256" key="7">
    <source>
        <dbReference type="ARBA" id="ARBA00022967"/>
    </source>
</evidence>
<dbReference type="InterPro" id="IPR000185">
    <property type="entry name" value="SecA"/>
</dbReference>
<evidence type="ECO:0000256" key="6">
    <source>
        <dbReference type="ARBA" id="ARBA00022927"/>
    </source>
</evidence>
<evidence type="ECO:0000256" key="9">
    <source>
        <dbReference type="ARBA" id="ARBA00023136"/>
    </source>
</evidence>
<dbReference type="InterPro" id="IPR044722">
    <property type="entry name" value="SecA_SF2_C"/>
</dbReference>
<name>A0A7R6WDU1_9EUKA</name>
<dbReference type="Pfam" id="PF07517">
    <property type="entry name" value="SecA_DEAD"/>
    <property type="match status" value="1"/>
</dbReference>
<dbReference type="PANTHER" id="PTHR30612:SF0">
    <property type="entry name" value="CHLOROPLAST PROTEIN-TRANSPORTING ATPASE"/>
    <property type="match status" value="1"/>
</dbReference>
<dbReference type="InterPro" id="IPR014001">
    <property type="entry name" value="Helicase_ATP-bd"/>
</dbReference>
<evidence type="ECO:0000256" key="3">
    <source>
        <dbReference type="ARBA" id="ARBA00022448"/>
    </source>
</evidence>
<dbReference type="InterPro" id="IPR036266">
    <property type="entry name" value="SecA_Wing/Scaffold_sf"/>
</dbReference>
<comment type="subcellular location">
    <subcellularLocation>
        <location evidence="1">Membrane</location>
        <topology evidence="1">Peripheral membrane protein</topology>
    </subcellularLocation>
    <subcellularLocation>
        <location evidence="10">Plastid</location>
        <location evidence="10">Chloroplast stroma</location>
    </subcellularLocation>
    <subcellularLocation>
        <location evidence="10">Plastid</location>
        <location evidence="10">Chloroplast thylakoid membrane</location>
        <topology evidence="10">Peripheral membrane protein</topology>
    </subcellularLocation>
    <text evidence="10">A minor fraction is associated with the chloroplast thylakoid membrane.</text>
</comment>
<comment type="similarity">
    <text evidence="2 10 11">Belongs to the SecA family.</text>
</comment>
<dbReference type="NCBIfam" id="TIGR00963">
    <property type="entry name" value="secA"/>
    <property type="match status" value="1"/>
</dbReference>
<dbReference type="InterPro" id="IPR036670">
    <property type="entry name" value="SecA_X-link_sf"/>
</dbReference>
<dbReference type="CDD" id="cd18803">
    <property type="entry name" value="SF2_C_secA"/>
    <property type="match status" value="1"/>
</dbReference>
<dbReference type="GO" id="GO:0005524">
    <property type="term" value="F:ATP binding"/>
    <property type="evidence" value="ECO:0007669"/>
    <property type="project" value="UniProtKB-UniRule"/>
</dbReference>
<gene>
    <name evidence="10 14" type="primary">secA</name>
</gene>
<dbReference type="Pfam" id="PF01043">
    <property type="entry name" value="SecA_PP_bind"/>
    <property type="match status" value="1"/>
</dbReference>